<dbReference type="InterPro" id="IPR020287">
    <property type="entry name" value="Tail_sheath_C"/>
</dbReference>
<dbReference type="Pfam" id="PF04984">
    <property type="entry name" value="Phage_sheath_1"/>
    <property type="match status" value="1"/>
</dbReference>
<dbReference type="EMBL" id="LXMA01000038">
    <property type="protein sequence ID" value="OAT71878.1"/>
    <property type="molecule type" value="Genomic_DNA"/>
</dbReference>
<reference evidence="7" key="1">
    <citation type="submission" date="2016-05" db="EMBL/GenBank/DDBJ databases">
        <authorList>
            <person name="Wang W."/>
            <person name="Zhu L."/>
        </authorList>
    </citation>
    <scope>NUCLEOTIDE SEQUENCE [LARGE SCALE GENOMIC DNA]</scope>
    <source>
        <strain evidence="7">W-2</strain>
    </source>
</reference>
<dbReference type="Gene3D" id="3.30.1490.360">
    <property type="match status" value="1"/>
</dbReference>
<protein>
    <submittedName>
        <fullName evidence="6">Phage tail sheath protein</fullName>
    </submittedName>
</protein>
<feature type="domain" description="Phage tail sheath protein-like beta-sandwich" evidence="3">
    <location>
        <begin position="92"/>
        <end position="182"/>
    </location>
</feature>
<evidence type="ECO:0000313" key="6">
    <source>
        <dbReference type="EMBL" id="OAT71878.1"/>
    </source>
</evidence>
<dbReference type="Pfam" id="PF22671">
    <property type="entry name" value="Gp18_domIII_N"/>
    <property type="match status" value="1"/>
</dbReference>
<dbReference type="Pfam" id="PF17481">
    <property type="entry name" value="Phage_sheath_domII"/>
    <property type="match status" value="1"/>
</dbReference>
<dbReference type="Proteomes" id="UP000078290">
    <property type="component" value="Unassembled WGS sequence"/>
</dbReference>
<dbReference type="AlphaFoldDB" id="A0A1B7KP72"/>
<feature type="domain" description="Tail sheath protein C-terminal" evidence="4">
    <location>
        <begin position="339"/>
        <end position="447"/>
    </location>
</feature>
<dbReference type="InterPro" id="IPR054564">
    <property type="entry name" value="Gp18_domIII_N"/>
</dbReference>
<dbReference type="InterPro" id="IPR035089">
    <property type="entry name" value="Phage_sheath_subtilisin"/>
</dbReference>
<dbReference type="Gene3D" id="3.40.50.11790">
    <property type="match status" value="1"/>
</dbReference>
<dbReference type="Gene3D" id="2.60.40.4290">
    <property type="match status" value="1"/>
</dbReference>
<evidence type="ECO:0000259" key="2">
    <source>
        <dbReference type="Pfam" id="PF04984"/>
    </source>
</evidence>
<dbReference type="RefSeq" id="WP_064552385.1">
    <property type="nucleotide sequence ID" value="NZ_LXMA01000038.1"/>
</dbReference>
<evidence type="ECO:0000313" key="7">
    <source>
        <dbReference type="Proteomes" id="UP000078290"/>
    </source>
</evidence>
<evidence type="ECO:0000259" key="5">
    <source>
        <dbReference type="Pfam" id="PF22671"/>
    </source>
</evidence>
<comment type="caution">
    <text evidence="6">The sequence shown here is derived from an EMBL/GenBank/DDBJ whole genome shotgun (WGS) entry which is preliminary data.</text>
</comment>
<accession>A0A1B7KP72</accession>
<dbReference type="OrthoDB" id="89060at2"/>
<feature type="domain" description="Tail sheath protein Gp18-like" evidence="5">
    <location>
        <begin position="34"/>
        <end position="91"/>
    </location>
</feature>
<gene>
    <name evidence="6" type="ORF">A7K69_10735</name>
</gene>
<dbReference type="InterPro" id="IPR035326">
    <property type="entry name" value="Beta_sandwich_Seath"/>
</dbReference>
<dbReference type="Gene3D" id="3.30.360.90">
    <property type="match status" value="1"/>
</dbReference>
<organism evidence="6 7">
    <name type="scientific">Parageobacillus thermoglucosidasius</name>
    <name type="common">Geobacillus thermoglucosidasius</name>
    <dbReference type="NCBI Taxonomy" id="1426"/>
    <lineage>
        <taxon>Bacteria</taxon>
        <taxon>Bacillati</taxon>
        <taxon>Bacillota</taxon>
        <taxon>Bacilli</taxon>
        <taxon>Bacillales</taxon>
        <taxon>Anoxybacillaceae</taxon>
        <taxon>Parageobacillus</taxon>
    </lineage>
</organism>
<feature type="domain" description="Tail sheath protein subtilisin-like" evidence="2">
    <location>
        <begin position="186"/>
        <end position="332"/>
    </location>
</feature>
<evidence type="ECO:0000259" key="3">
    <source>
        <dbReference type="Pfam" id="PF17481"/>
    </source>
</evidence>
<comment type="similarity">
    <text evidence="1">Belongs to the myoviridae tail sheath protein family.</text>
</comment>
<dbReference type="Gene3D" id="3.30.1370.220">
    <property type="match status" value="1"/>
</dbReference>
<evidence type="ECO:0000256" key="1">
    <source>
        <dbReference type="ARBA" id="ARBA00008005"/>
    </source>
</evidence>
<evidence type="ECO:0000259" key="4">
    <source>
        <dbReference type="Pfam" id="PF17482"/>
    </source>
</evidence>
<name>A0A1B7KP72_PARTM</name>
<dbReference type="Pfam" id="PF17482">
    <property type="entry name" value="Phage_sheath_1C"/>
    <property type="match status" value="1"/>
</dbReference>
<proteinExistence type="inferred from homology"/>
<sequence length="447" mass="48752">MNGGTWTPGVEKERAGIYFRFTSAANERLSVGERGRVAIPLVLSWGEPKKFIEITGPDDVQKKIGLDISDPSLLLLREAKKRSKTVLAYRVNEGTKATATFGTGQTATAVYGGSKGNDITIVIGPNVLDSTKKDVTTFVGTKAVDKQTVADFGELKANGYVTFAGTGALSDTAGTKLTGGQDGIPTNLDYTDFLAAAETEYFDTIGLPVDGDEQLKTTFVSFVKRVRDEQGIKIVGVVPNYAADYEGIINVTNGVVLPEKTLTPAETVAWVAGASAGATINQSLTFVEYDGAIDVNPRFDNDEIIERLANGEFLFTYDPRDKVAIVEKDINSFVSFTKEKDKKFQKNKIIRILDAINNDITRELKKEIKERKDRGSDIPANDDGIQIVNTLVTIYMTELQNGGAIKNFNSQNDIQISINDDGDGFYINIGVQPIDSTEKFYFGVEVR</sequence>